<dbReference type="EMBL" id="PKPP01000317">
    <property type="protein sequence ID" value="PWA94409.1"/>
    <property type="molecule type" value="Genomic_DNA"/>
</dbReference>
<feature type="region of interest" description="Disordered" evidence="1">
    <location>
        <begin position="404"/>
        <end position="426"/>
    </location>
</feature>
<dbReference type="InterPro" id="IPR053168">
    <property type="entry name" value="Glutamic_endopeptidase"/>
</dbReference>
<dbReference type="Proteomes" id="UP000245207">
    <property type="component" value="Unassembled WGS sequence"/>
</dbReference>
<dbReference type="STRING" id="35608.A0A2U1Q8S4"/>
<evidence type="ECO:0000256" key="1">
    <source>
        <dbReference type="SAM" id="MobiDB-lite"/>
    </source>
</evidence>
<dbReference type="PROSITE" id="PS52045">
    <property type="entry name" value="NEPROSIN_PEP_CD"/>
    <property type="match status" value="2"/>
</dbReference>
<dbReference type="Pfam" id="PF03080">
    <property type="entry name" value="Neprosin"/>
    <property type="match status" value="2"/>
</dbReference>
<protein>
    <recommendedName>
        <fullName evidence="2">Neprosin PEP catalytic domain-containing protein</fullName>
    </recommendedName>
</protein>
<evidence type="ECO:0000259" key="2">
    <source>
        <dbReference type="PROSITE" id="PS52045"/>
    </source>
</evidence>
<dbReference type="InterPro" id="IPR025521">
    <property type="entry name" value="Neprosin_propep"/>
</dbReference>
<feature type="domain" description="Neprosin PEP catalytic" evidence="2">
    <location>
        <begin position="472"/>
        <end position="722"/>
    </location>
</feature>
<evidence type="ECO:0000313" key="3">
    <source>
        <dbReference type="EMBL" id="PWA94409.1"/>
    </source>
</evidence>
<name>A0A2U1Q8S4_ARTAN</name>
<gene>
    <name evidence="3" type="ORF">CTI12_AA062430</name>
</gene>
<dbReference type="Gene3D" id="3.90.1320.10">
    <property type="entry name" value="Outer-capsid protein sigma 3, large lobe"/>
    <property type="match status" value="1"/>
</dbReference>
<reference evidence="3 4" key="1">
    <citation type="journal article" date="2018" name="Mol. Plant">
        <title>The genome of Artemisia annua provides insight into the evolution of Asteraceae family and artemisinin biosynthesis.</title>
        <authorList>
            <person name="Shen Q."/>
            <person name="Zhang L."/>
            <person name="Liao Z."/>
            <person name="Wang S."/>
            <person name="Yan T."/>
            <person name="Shi P."/>
            <person name="Liu M."/>
            <person name="Fu X."/>
            <person name="Pan Q."/>
            <person name="Wang Y."/>
            <person name="Lv Z."/>
            <person name="Lu X."/>
            <person name="Zhang F."/>
            <person name="Jiang W."/>
            <person name="Ma Y."/>
            <person name="Chen M."/>
            <person name="Hao X."/>
            <person name="Li L."/>
            <person name="Tang Y."/>
            <person name="Lv G."/>
            <person name="Zhou Y."/>
            <person name="Sun X."/>
            <person name="Brodelius P.E."/>
            <person name="Rose J.K.C."/>
            <person name="Tang K."/>
        </authorList>
    </citation>
    <scope>NUCLEOTIDE SEQUENCE [LARGE SCALE GENOMIC DNA]</scope>
    <source>
        <strain evidence="4">cv. Huhao1</strain>
        <tissue evidence="3">Leaf</tissue>
    </source>
</reference>
<feature type="domain" description="Neprosin PEP catalytic" evidence="2">
    <location>
        <begin position="111"/>
        <end position="363"/>
    </location>
</feature>
<dbReference type="Pfam" id="PF14365">
    <property type="entry name" value="Neprosin_AP"/>
    <property type="match status" value="2"/>
</dbReference>
<dbReference type="PANTHER" id="PTHR31589">
    <property type="entry name" value="PROTEIN, PUTATIVE (DUF239)-RELATED-RELATED"/>
    <property type="match status" value="1"/>
</dbReference>
<organism evidence="3 4">
    <name type="scientific">Artemisia annua</name>
    <name type="common">Sweet wormwood</name>
    <dbReference type="NCBI Taxonomy" id="35608"/>
    <lineage>
        <taxon>Eukaryota</taxon>
        <taxon>Viridiplantae</taxon>
        <taxon>Streptophyta</taxon>
        <taxon>Embryophyta</taxon>
        <taxon>Tracheophyta</taxon>
        <taxon>Spermatophyta</taxon>
        <taxon>Magnoliopsida</taxon>
        <taxon>eudicotyledons</taxon>
        <taxon>Gunneridae</taxon>
        <taxon>Pentapetalae</taxon>
        <taxon>asterids</taxon>
        <taxon>campanulids</taxon>
        <taxon>Asterales</taxon>
        <taxon>Asteraceae</taxon>
        <taxon>Asteroideae</taxon>
        <taxon>Anthemideae</taxon>
        <taxon>Artemisiinae</taxon>
        <taxon>Artemisia</taxon>
    </lineage>
</organism>
<sequence length="722" mass="80694">MKLINAHLKKINKPFVKSIKSPDGDTIDCVLIYLQSAFDHPELEGTMPLDPPKLPKGHDNLGVKSEIKQLWNSKGELCPNGTIPIRRTSANELLRSISISKYGNKISTTNVSPAKGHEYAVGIVSQGEFYGAKAHLNVWIPNVTGNDISSSSIRIISGDPKLASTVSVGWEVNLNIHKNNDPRLYISWTYQGASCHNLECLGFVQINQKFCLGAAINPISTYNGQQYALICMIWKDPETGNWWLNVGSEVIGYWPQKLFPDLSERHGAKTIAYGGEVHSDNSGSGLGLDRRFAYTFVLFMENDIVDSSKFRYVTQGGVRKDPVYHSDVVYIYVERNSRVYEGFNDFRKDNGTFMPSNESKKMRLINARLRKINKPFVKSIKSPDGDIIDCVLYHLQPAFDHPELKGKMSLSPPELPKEQDNDRNESQIKQLWSSNGESCPNGTIPVKRTNASDILRSGSITKLGKKFSSKDIPVPEGHEHALGYVTQGEYYGAKALLNVWAPNVVGYDFSISQIWVMADVLTRDVNTVEAGWHAYPDVHKDNIPRLFTYWTPDGYRSGCYNLECPGFIQTNSKVCLGAAIDPLSTYDGQQFDVAFFIWKDPKSGDWWLKVGDEVMGYWPQTLFSDLRYNATGIEYGGEVYSANKDNHTSTQMGSGHFPDEGFGKAAYARNLEVVDHDNNLIAVSNLSLLVEKPDCYDVINGYSDTWGNYIYFGGPGNNPNCP</sequence>
<dbReference type="OrthoDB" id="1618053at2759"/>
<dbReference type="PANTHER" id="PTHR31589:SF223">
    <property type="entry name" value="PROTEIN, PUTATIVE (DUF239)-RELATED"/>
    <property type="match status" value="1"/>
</dbReference>
<accession>A0A2U1Q8S4</accession>
<keyword evidence="4" id="KW-1185">Reference proteome</keyword>
<comment type="caution">
    <text evidence="3">The sequence shown here is derived from an EMBL/GenBank/DDBJ whole genome shotgun (WGS) entry which is preliminary data.</text>
</comment>
<feature type="compositionally biased region" description="Basic and acidic residues" evidence="1">
    <location>
        <begin position="415"/>
        <end position="426"/>
    </location>
</feature>
<evidence type="ECO:0000313" key="4">
    <source>
        <dbReference type="Proteomes" id="UP000245207"/>
    </source>
</evidence>
<proteinExistence type="predicted"/>
<dbReference type="InterPro" id="IPR004314">
    <property type="entry name" value="Neprosin"/>
</dbReference>
<dbReference type="AlphaFoldDB" id="A0A2U1Q8S4"/>